<evidence type="ECO:0000256" key="3">
    <source>
        <dbReference type="RuleBase" id="RU000363"/>
    </source>
</evidence>
<dbReference type="KEGG" id="muh:HYN43_022260"/>
<dbReference type="Gene3D" id="3.40.50.720">
    <property type="entry name" value="NAD(P)-binding Rossmann-like Domain"/>
    <property type="match status" value="1"/>
</dbReference>
<keyword evidence="5" id="KW-1185">Reference proteome</keyword>
<name>A0A494VUW6_9SPHI</name>
<gene>
    <name evidence="4" type="ORF">HYN43_022260</name>
</gene>
<dbReference type="SUPFAM" id="SSF51735">
    <property type="entry name" value="NAD(P)-binding Rossmann-fold domains"/>
    <property type="match status" value="1"/>
</dbReference>
<dbReference type="PANTHER" id="PTHR43976">
    <property type="entry name" value="SHORT CHAIN DEHYDROGENASE"/>
    <property type="match status" value="1"/>
</dbReference>
<dbReference type="AlphaFoldDB" id="A0A494VUW6"/>
<accession>A0A494VUW6</accession>
<dbReference type="GO" id="GO:0016491">
    <property type="term" value="F:oxidoreductase activity"/>
    <property type="evidence" value="ECO:0007669"/>
    <property type="project" value="UniProtKB-KW"/>
</dbReference>
<dbReference type="NCBIfam" id="NF004824">
    <property type="entry name" value="PRK06180.1"/>
    <property type="match status" value="1"/>
</dbReference>
<organism evidence="4 5">
    <name type="scientific">Mucilaginibacter celer</name>
    <dbReference type="NCBI Taxonomy" id="2305508"/>
    <lineage>
        <taxon>Bacteria</taxon>
        <taxon>Pseudomonadati</taxon>
        <taxon>Bacteroidota</taxon>
        <taxon>Sphingobacteriia</taxon>
        <taxon>Sphingobacteriales</taxon>
        <taxon>Sphingobacteriaceae</taxon>
        <taxon>Mucilaginibacter</taxon>
    </lineage>
</organism>
<dbReference type="PANTHER" id="PTHR43976:SF16">
    <property type="entry name" value="SHORT-CHAIN DEHYDROGENASE_REDUCTASE FAMILY PROTEIN"/>
    <property type="match status" value="1"/>
</dbReference>
<evidence type="ECO:0000256" key="1">
    <source>
        <dbReference type="ARBA" id="ARBA00006484"/>
    </source>
</evidence>
<evidence type="ECO:0000256" key="2">
    <source>
        <dbReference type="ARBA" id="ARBA00023002"/>
    </source>
</evidence>
<dbReference type="OrthoDB" id="1235794at2"/>
<dbReference type="InterPro" id="IPR002347">
    <property type="entry name" value="SDR_fam"/>
</dbReference>
<dbReference type="NCBIfam" id="NF006114">
    <property type="entry name" value="PRK08263.1"/>
    <property type="match status" value="1"/>
</dbReference>
<keyword evidence="2" id="KW-0560">Oxidoreductase</keyword>
<dbReference type="PRINTS" id="PR00080">
    <property type="entry name" value="SDRFAMILY"/>
</dbReference>
<reference evidence="4 5" key="1">
    <citation type="submission" date="2018-10" db="EMBL/GenBank/DDBJ databases">
        <title>Genome sequencing of Mucilaginibacter sp. HYN0043.</title>
        <authorList>
            <person name="Kim M."/>
            <person name="Yi H."/>
        </authorList>
    </citation>
    <scope>NUCLEOTIDE SEQUENCE [LARGE SCALE GENOMIC DNA]</scope>
    <source>
        <strain evidence="4 5">HYN0043</strain>
    </source>
</reference>
<evidence type="ECO:0000313" key="4">
    <source>
        <dbReference type="EMBL" id="AYL97851.1"/>
    </source>
</evidence>
<dbReference type="CDD" id="cd05374">
    <property type="entry name" value="17beta-HSD-like_SDR_c"/>
    <property type="match status" value="1"/>
</dbReference>
<dbReference type="Proteomes" id="UP000270046">
    <property type="component" value="Chromosome"/>
</dbReference>
<dbReference type="InterPro" id="IPR036291">
    <property type="entry name" value="NAD(P)-bd_dom_sf"/>
</dbReference>
<dbReference type="InterPro" id="IPR020904">
    <property type="entry name" value="Sc_DH/Rdtase_CS"/>
</dbReference>
<dbReference type="PROSITE" id="PS00061">
    <property type="entry name" value="ADH_SHORT"/>
    <property type="match status" value="1"/>
</dbReference>
<sequence>MENNKIWFVTGASKGLGLALVKKLLTQGYKVAATSRSLSDLTKAVDNANDSFLPLAVNLTNEESVQQAIELTVKTFSKIDVVVNNAGYGLLGGIEELTDREARDNFEVNVFGSLNVIRKALPYLRAQKSGHVLNVSSIGGFTGAFAGGGIYCATKFAVNGFSETLSAEVAPFGIKVTIVQPGYFRTNFLSAGSLAVPQNQIAEYENVRNTVNFHQNDMDKQQAGDPEKAAEAMIRITTEANPPLNLFLGEDAYGLVETKLAFVKNELETWKELSLSTAIKQ</sequence>
<evidence type="ECO:0000313" key="5">
    <source>
        <dbReference type="Proteomes" id="UP000270046"/>
    </source>
</evidence>
<dbReference type="PRINTS" id="PR00081">
    <property type="entry name" value="GDHRDH"/>
</dbReference>
<dbReference type="RefSeq" id="WP_119406134.1">
    <property type="nucleotide sequence ID" value="NZ_CP032869.1"/>
</dbReference>
<comment type="similarity">
    <text evidence="1 3">Belongs to the short-chain dehydrogenases/reductases (SDR) family.</text>
</comment>
<dbReference type="InterPro" id="IPR051911">
    <property type="entry name" value="SDR_oxidoreductase"/>
</dbReference>
<proteinExistence type="inferred from homology"/>
<dbReference type="EMBL" id="CP032869">
    <property type="protein sequence ID" value="AYL97851.1"/>
    <property type="molecule type" value="Genomic_DNA"/>
</dbReference>
<protein>
    <submittedName>
        <fullName evidence="4">SDR family NAD(P)-dependent oxidoreductase</fullName>
    </submittedName>
</protein>
<dbReference type="Pfam" id="PF00106">
    <property type="entry name" value="adh_short"/>
    <property type="match status" value="1"/>
</dbReference>